<accession>A5GAU9</accession>
<organism evidence="2 3">
    <name type="scientific">Geotalea uraniireducens (strain Rf4)</name>
    <name type="common">Geobacter uraniireducens</name>
    <dbReference type="NCBI Taxonomy" id="351605"/>
    <lineage>
        <taxon>Bacteria</taxon>
        <taxon>Pseudomonadati</taxon>
        <taxon>Thermodesulfobacteriota</taxon>
        <taxon>Desulfuromonadia</taxon>
        <taxon>Geobacterales</taxon>
        <taxon>Geobacteraceae</taxon>
        <taxon>Geotalea</taxon>
    </lineage>
</organism>
<dbReference type="KEGG" id="gur:Gura_1095"/>
<evidence type="ECO:0000313" key="2">
    <source>
        <dbReference type="EMBL" id="ABQ25301.1"/>
    </source>
</evidence>
<gene>
    <name evidence="2" type="ordered locus">Gura_1095</name>
</gene>
<dbReference type="Pfam" id="PF03259">
    <property type="entry name" value="Robl_LC7"/>
    <property type="match status" value="1"/>
</dbReference>
<dbReference type="Gene3D" id="3.30.450.30">
    <property type="entry name" value="Dynein light chain 2a, cytoplasmic"/>
    <property type="match status" value="1"/>
</dbReference>
<dbReference type="SUPFAM" id="SSF103196">
    <property type="entry name" value="Roadblock/LC7 domain"/>
    <property type="match status" value="1"/>
</dbReference>
<reference evidence="2 3" key="1">
    <citation type="submission" date="2007-05" db="EMBL/GenBank/DDBJ databases">
        <title>Complete sequence of Geobacter uraniireducens Rf4.</title>
        <authorList>
            <consortium name="US DOE Joint Genome Institute"/>
            <person name="Copeland A."/>
            <person name="Lucas S."/>
            <person name="Lapidus A."/>
            <person name="Barry K."/>
            <person name="Detter J.C."/>
            <person name="Glavina del Rio T."/>
            <person name="Hammon N."/>
            <person name="Israni S."/>
            <person name="Dalin E."/>
            <person name="Tice H."/>
            <person name="Pitluck S."/>
            <person name="Chertkov O."/>
            <person name="Brettin T."/>
            <person name="Bruce D."/>
            <person name="Han C."/>
            <person name="Schmutz J."/>
            <person name="Larimer F."/>
            <person name="Land M."/>
            <person name="Hauser L."/>
            <person name="Kyrpides N."/>
            <person name="Mikhailova N."/>
            <person name="Shelobolina E."/>
            <person name="Aklujkar M."/>
            <person name="Lovley D."/>
            <person name="Richardson P."/>
        </authorList>
    </citation>
    <scope>NUCLEOTIDE SEQUENCE [LARGE SCALE GENOMIC DNA]</scope>
    <source>
        <strain evidence="2 3">Rf4</strain>
    </source>
</reference>
<dbReference type="AlphaFoldDB" id="A5GAU9"/>
<dbReference type="EMBL" id="CP000698">
    <property type="protein sequence ID" value="ABQ25301.1"/>
    <property type="molecule type" value="Genomic_DNA"/>
</dbReference>
<dbReference type="STRING" id="351605.Gura_1095"/>
<dbReference type="HOGENOM" id="CLU_161433_1_0_7"/>
<dbReference type="Proteomes" id="UP000006695">
    <property type="component" value="Chromosome"/>
</dbReference>
<dbReference type="SMART" id="SM00960">
    <property type="entry name" value="Robl_LC7"/>
    <property type="match status" value="1"/>
</dbReference>
<feature type="domain" description="Roadblock/LAMTOR2" evidence="1">
    <location>
        <begin position="4"/>
        <end position="94"/>
    </location>
</feature>
<dbReference type="RefSeq" id="WP_011938023.1">
    <property type="nucleotide sequence ID" value="NC_009483.1"/>
</dbReference>
<protein>
    <submittedName>
        <fullName evidence="2">Roadblock/LC7 family protein</fullName>
    </submittedName>
</protein>
<evidence type="ECO:0000259" key="1">
    <source>
        <dbReference type="SMART" id="SM00960"/>
    </source>
</evidence>
<dbReference type="InterPro" id="IPR004942">
    <property type="entry name" value="Roadblock/LAMTOR2_dom"/>
</dbReference>
<sequence>MPFKTILRELVETTHGANGAILADWEGEAVEQYCLTDAFELKVTAAHKGIILNQLKDILVNFHSGDLRYAVITTESQHVIVGVVGADYSLVMTLDRDAVTGLALRRFNSAVQLLVREIY</sequence>
<dbReference type="OrthoDB" id="5402169at2"/>
<evidence type="ECO:0000313" key="3">
    <source>
        <dbReference type="Proteomes" id="UP000006695"/>
    </source>
</evidence>
<proteinExistence type="predicted"/>
<keyword evidence="3" id="KW-1185">Reference proteome</keyword>
<name>A5GAU9_GEOUR</name>